<dbReference type="GO" id="GO:0097347">
    <property type="term" value="C:TAM protein secretion complex"/>
    <property type="evidence" value="ECO:0007669"/>
    <property type="project" value="TreeGrafter"/>
</dbReference>
<comment type="caution">
    <text evidence="7">The sequence shown here is derived from an EMBL/GenBank/DDBJ whole genome shotgun (WGS) entry which is preliminary data.</text>
</comment>
<keyword evidence="3 5" id="KW-1133">Transmembrane helix</keyword>
<evidence type="ECO:0000259" key="6">
    <source>
        <dbReference type="Pfam" id="PF04357"/>
    </source>
</evidence>
<accession>A0A9X4JCF3</accession>
<dbReference type="PANTHER" id="PTHR36985">
    <property type="entry name" value="TRANSLOCATION AND ASSEMBLY MODULE SUBUNIT TAMB"/>
    <property type="match status" value="1"/>
</dbReference>
<gene>
    <name evidence="7" type="ORF">OQ257_00220</name>
</gene>
<dbReference type="EMBL" id="JAPHVQ010000001">
    <property type="protein sequence ID" value="MDE8033599.1"/>
    <property type="molecule type" value="Genomic_DNA"/>
</dbReference>
<reference evidence="7" key="1">
    <citation type="submission" date="2022-11" db="EMBL/GenBank/DDBJ databases">
        <authorList>
            <person name="Kamali M."/>
            <person name="Peak L."/>
            <person name="Go Y.Y."/>
            <person name="Balasuriya U.B.R."/>
            <person name="Carossino M."/>
        </authorList>
    </citation>
    <scope>NUCLEOTIDE SEQUENCE</scope>
    <source>
        <strain evidence="7">4524</strain>
    </source>
</reference>
<feature type="transmembrane region" description="Helical" evidence="5">
    <location>
        <begin position="29"/>
        <end position="49"/>
    </location>
</feature>
<keyword evidence="2 5" id="KW-0812">Transmembrane</keyword>
<proteinExistence type="predicted"/>
<protein>
    <submittedName>
        <fullName evidence="7">Translocation/assembly module TamB</fullName>
    </submittedName>
</protein>
<sequence length="1320" mass="142232">MSEQHKQQVESVQSEQQTQTTTKKSKWRWLRYVGCGLVCLILIPFIFLMTGKGQRTAFELADKFLEPLTIGSVSGSLHDGLTLSDTKFVMDGVDVSVGQADLHIGFGCLLNRETCIENLALKDTTVVVDTAKLPPSQSDKQSEPFTELNLPLGISAKKIALDNIQVKVDEMDITLTHFHSGISGKGRAVNLAPTELDGLTLSFAPASAEQAVEKTQEIAKKAAKQTVSTIDWAEIKAKLAQPLLTKQAPIKLPLDAAIPQLEAKNIHIEQKVKDKDGKFVTPQSIVKVESLLLQAKADQQSVELSQLSLKSDRGNVNGSGLLTLAENYPLKWSLNADSPLLADLKIPASQVKAELKGELFGKTSLDIQTSGAVKANLKGEVQLAEPKTPLNLHLTSDAVSYPFIPEKGQEPLKLEKIDLSLRGDLLNYQLDTQVSATGMGIPASRAHLKGQGEITQFNIEQLALNALEGKANLSGNVNWENGVAWDAKTDLNTLNTKSLAPEWAAVLSGGLQSKGYAGRGENGSDWHVEVSNLDLNGTLLQKNLQLKGEIKSNNKTLLDVPSATLIYGENNIALKGILSDKSDFSAQINAPNLTGLLPKLAANIQGNVKLTGKVAEPNLDLDLTAKSLSYDQLNLQNLIAKGKVTTEKTIQGNVDISLAQLVYGDVKVENASLVASGNEANHSLKLNAKGNPIGADLQLSGKFDRLQQVWRGQLSQVAIDSKEFGSFKTNQAVNVSYDNKQINANVSAHCWQNPKINLCFPQAFNAGQEGNIPFEIQQFDLAAIQQFLDKNTQLSGIVNAKGDAAWFKNKQPQMNVELDSKALKLVQKLEGGNSFPLTLAPVSVNASLADNNLKLKTDIKVENNGRLTTDLLMDDVANARKLSGNIQIDQLTLKLIKPLLSGGESVDGNINAHLTVGGAVTAPLLNGTLNLTELRAKANAMPFDVTGGHLALNFHGATSTLFGRVQTTESELRLDGDADWRRLDAWKTRVHAQANRFRVNVPNMAKVEFSPNIEVTATPRELILGGNIDIPWARIAVESLPESAVSVSSDEVIMDGSVKQKVPLAQRQIPQKTASGMAIKSNININIGNDVSINAYGLKSHINGTIAVRQGKQGLGLYGQVNLKNGRYASFGQDLLIRKGVISFAGLPSQPTLNIEAIRNPEAMEDPSVTAGVKVIGLADSPEVKVFSEPSMSQNEALSYVLTGRSLDNSGDTGSSNSMAAALIGMSLSKSSKTVGAVGSTFGLNDLNVTTAGIGDNTKVEVSASLTPKFKVKYGVGIFAALTELTLRYNLAPRLYLQWVSSVNQAVDLMYRFEFDEMFE</sequence>
<evidence type="ECO:0000256" key="3">
    <source>
        <dbReference type="ARBA" id="ARBA00022989"/>
    </source>
</evidence>
<dbReference type="PANTHER" id="PTHR36985:SF1">
    <property type="entry name" value="TRANSLOCATION AND ASSEMBLY MODULE SUBUNIT TAMB"/>
    <property type="match status" value="1"/>
</dbReference>
<keyword evidence="8" id="KW-1185">Reference proteome</keyword>
<dbReference type="Pfam" id="PF04357">
    <property type="entry name" value="TamB"/>
    <property type="match status" value="1"/>
</dbReference>
<dbReference type="InterPro" id="IPR007452">
    <property type="entry name" value="TamB_C"/>
</dbReference>
<feature type="domain" description="Translocation and assembly module TamB C-terminal" evidence="6">
    <location>
        <begin position="968"/>
        <end position="1315"/>
    </location>
</feature>
<dbReference type="Proteomes" id="UP001142444">
    <property type="component" value="Unassembled WGS sequence"/>
</dbReference>
<evidence type="ECO:0000256" key="5">
    <source>
        <dbReference type="SAM" id="Phobius"/>
    </source>
</evidence>
<comment type="subcellular location">
    <subcellularLocation>
        <location evidence="1">Membrane</location>
        <topology evidence="1">Single-pass membrane protein</topology>
    </subcellularLocation>
</comment>
<dbReference type="GO" id="GO:0005886">
    <property type="term" value="C:plasma membrane"/>
    <property type="evidence" value="ECO:0007669"/>
    <property type="project" value="InterPro"/>
</dbReference>
<evidence type="ECO:0000256" key="1">
    <source>
        <dbReference type="ARBA" id="ARBA00004167"/>
    </source>
</evidence>
<evidence type="ECO:0000313" key="8">
    <source>
        <dbReference type="Proteomes" id="UP001142444"/>
    </source>
</evidence>
<evidence type="ECO:0000313" key="7">
    <source>
        <dbReference type="EMBL" id="MDE8033599.1"/>
    </source>
</evidence>
<keyword evidence="4 5" id="KW-0472">Membrane</keyword>
<reference evidence="7" key="2">
    <citation type="journal article" date="2023" name="Pathogens">
        <title>Pathological Features and Genomic Characterization of an Actinobacillus equuli subsp. equuli Bearing Unique Virulence-Associated Genes from an Adult Horse with Pleuropneumonia.</title>
        <authorList>
            <person name="Kamali M."/>
            <person name="Carossino M."/>
            <person name="Del Piero F."/>
            <person name="Peak L."/>
            <person name="Mitchell M.S."/>
            <person name="Willette J."/>
            <person name="Baker R."/>
            <person name="Li F."/>
            <person name="Kenez A."/>
            <person name="Balasuriya U.B.R."/>
            <person name="Go Y.Y."/>
        </authorList>
    </citation>
    <scope>NUCLEOTIDE SEQUENCE</scope>
    <source>
        <strain evidence="7">4524</strain>
    </source>
</reference>
<name>A0A9X4JCF3_ACTEU</name>
<evidence type="ECO:0000256" key="2">
    <source>
        <dbReference type="ARBA" id="ARBA00022692"/>
    </source>
</evidence>
<evidence type="ECO:0000256" key="4">
    <source>
        <dbReference type="ARBA" id="ARBA00023136"/>
    </source>
</evidence>
<dbReference type="RefSeq" id="WP_275216960.1">
    <property type="nucleotide sequence ID" value="NZ_JAPHVQ010000001.1"/>
</dbReference>
<dbReference type="GO" id="GO:0009306">
    <property type="term" value="P:protein secretion"/>
    <property type="evidence" value="ECO:0007669"/>
    <property type="project" value="InterPro"/>
</dbReference>
<organism evidence="7 8">
    <name type="scientific">Actinobacillus equuli subsp. equuli</name>
    <dbReference type="NCBI Taxonomy" id="202947"/>
    <lineage>
        <taxon>Bacteria</taxon>
        <taxon>Pseudomonadati</taxon>
        <taxon>Pseudomonadota</taxon>
        <taxon>Gammaproteobacteria</taxon>
        <taxon>Pasteurellales</taxon>
        <taxon>Pasteurellaceae</taxon>
        <taxon>Actinobacillus</taxon>
    </lineage>
</organism>